<dbReference type="Gene3D" id="2.40.330.10">
    <property type="entry name" value="DNA-binding pseudobarrel domain"/>
    <property type="match status" value="1"/>
</dbReference>
<organism evidence="6 7">
    <name type="scientific">Leersia perrieri</name>
    <dbReference type="NCBI Taxonomy" id="77586"/>
    <lineage>
        <taxon>Eukaryota</taxon>
        <taxon>Viridiplantae</taxon>
        <taxon>Streptophyta</taxon>
        <taxon>Embryophyta</taxon>
        <taxon>Tracheophyta</taxon>
        <taxon>Spermatophyta</taxon>
        <taxon>Magnoliopsida</taxon>
        <taxon>Liliopsida</taxon>
        <taxon>Poales</taxon>
        <taxon>Poaceae</taxon>
        <taxon>BOP clade</taxon>
        <taxon>Oryzoideae</taxon>
        <taxon>Oryzeae</taxon>
        <taxon>Oryzinae</taxon>
        <taxon>Leersia</taxon>
    </lineage>
</organism>
<evidence type="ECO:0000256" key="3">
    <source>
        <dbReference type="ARBA" id="ARBA00023125"/>
    </source>
</evidence>
<reference evidence="6" key="3">
    <citation type="submission" date="2015-04" db="UniProtKB">
        <authorList>
            <consortium name="EnsemblPlants"/>
        </authorList>
    </citation>
    <scope>IDENTIFICATION</scope>
</reference>
<dbReference type="GO" id="GO:0005634">
    <property type="term" value="C:nucleus"/>
    <property type="evidence" value="ECO:0007669"/>
    <property type="project" value="UniProtKB-SubCell"/>
</dbReference>
<evidence type="ECO:0000256" key="5">
    <source>
        <dbReference type="ARBA" id="ARBA00023242"/>
    </source>
</evidence>
<dbReference type="SUPFAM" id="SSF101936">
    <property type="entry name" value="DNA-binding pseudobarrel domain"/>
    <property type="match status" value="1"/>
</dbReference>
<dbReference type="Proteomes" id="UP000032180">
    <property type="component" value="Chromosome 3"/>
</dbReference>
<evidence type="ECO:0000256" key="2">
    <source>
        <dbReference type="ARBA" id="ARBA00023015"/>
    </source>
</evidence>
<dbReference type="EnsemblPlants" id="LPERR03G21800.1">
    <property type="protein sequence ID" value="LPERR03G21800.1"/>
    <property type="gene ID" value="LPERR03G21800"/>
</dbReference>
<reference evidence="6 7" key="1">
    <citation type="submission" date="2012-08" db="EMBL/GenBank/DDBJ databases">
        <title>Oryza genome evolution.</title>
        <authorList>
            <person name="Wing R.A."/>
        </authorList>
    </citation>
    <scope>NUCLEOTIDE SEQUENCE</scope>
</reference>
<evidence type="ECO:0000313" key="6">
    <source>
        <dbReference type="EnsemblPlants" id="LPERR03G21800.1"/>
    </source>
</evidence>
<keyword evidence="3" id="KW-0238">DNA-binding</keyword>
<evidence type="ECO:0000313" key="7">
    <source>
        <dbReference type="Proteomes" id="UP000032180"/>
    </source>
</evidence>
<evidence type="ECO:0000256" key="4">
    <source>
        <dbReference type="ARBA" id="ARBA00023163"/>
    </source>
</evidence>
<keyword evidence="7" id="KW-1185">Reference proteome</keyword>
<dbReference type="InterPro" id="IPR015300">
    <property type="entry name" value="DNA-bd_pseudobarrel_sf"/>
</dbReference>
<keyword evidence="4" id="KW-0804">Transcription</keyword>
<name>A0A0D9VWG7_9ORYZ</name>
<comment type="subcellular location">
    <subcellularLocation>
        <location evidence="1">Nucleus</location>
    </subcellularLocation>
</comment>
<reference evidence="7" key="2">
    <citation type="submission" date="2013-12" db="EMBL/GenBank/DDBJ databases">
        <authorList>
            <person name="Yu Y."/>
            <person name="Lee S."/>
            <person name="de Baynast K."/>
            <person name="Wissotski M."/>
            <person name="Liu L."/>
            <person name="Talag J."/>
            <person name="Goicoechea J."/>
            <person name="Angelova A."/>
            <person name="Jetty R."/>
            <person name="Kudrna D."/>
            <person name="Golser W."/>
            <person name="Rivera L."/>
            <person name="Zhang J."/>
            <person name="Wing R."/>
        </authorList>
    </citation>
    <scope>NUCLEOTIDE SEQUENCE</scope>
</reference>
<keyword evidence="5" id="KW-0539">Nucleus</keyword>
<protein>
    <submittedName>
        <fullName evidence="6">Uncharacterized protein</fullName>
    </submittedName>
</protein>
<proteinExistence type="predicted"/>
<dbReference type="STRING" id="77586.A0A0D9VWG7"/>
<dbReference type="Gramene" id="LPERR03G21800.1">
    <property type="protein sequence ID" value="LPERR03G21800.1"/>
    <property type="gene ID" value="LPERR03G21800"/>
</dbReference>
<dbReference type="AlphaFoldDB" id="A0A0D9VWG7"/>
<dbReference type="GO" id="GO:0003677">
    <property type="term" value="F:DNA binding"/>
    <property type="evidence" value="ECO:0007669"/>
    <property type="project" value="UniProtKB-KW"/>
</dbReference>
<keyword evidence="2" id="KW-0805">Transcription regulation</keyword>
<evidence type="ECO:0000256" key="1">
    <source>
        <dbReference type="ARBA" id="ARBA00004123"/>
    </source>
</evidence>
<sequence length="97" mass="11399">MFSKEDVNIHFVPGCILPRRTILPEVQEKKMKQKIKAINSKTPMFGNVMKKYNIFGTSCVLEISQQYADAYLPHNSQELMFRHGGKSWKVRFCRYKN</sequence>
<accession>A0A0D9VWG7</accession>
<dbReference type="HOGENOM" id="CLU_2349814_0_0_1"/>